<dbReference type="FunFam" id="1.20.120.790:FF:000004">
    <property type="entry name" value="Heat shock protein 75 kDa"/>
    <property type="match status" value="1"/>
</dbReference>
<evidence type="ECO:0000256" key="14">
    <source>
        <dbReference type="ARBA" id="ARBA00066161"/>
    </source>
</evidence>
<keyword evidence="11" id="KW-0472">Membrane</keyword>
<dbReference type="AlphaFoldDB" id="A0A8W8LBP7"/>
<evidence type="ECO:0000256" key="10">
    <source>
        <dbReference type="ARBA" id="ARBA00023128"/>
    </source>
</evidence>
<reference evidence="18" key="1">
    <citation type="submission" date="2022-08" db="UniProtKB">
        <authorList>
            <consortium name="EnsemblMetazoa"/>
        </authorList>
    </citation>
    <scope>IDENTIFICATION</scope>
    <source>
        <strain evidence="18">05x7-T-G4-1.051#20</strain>
    </source>
</reference>
<evidence type="ECO:0000256" key="2">
    <source>
        <dbReference type="ARBA" id="ARBA00004305"/>
    </source>
</evidence>
<dbReference type="HAMAP" id="MF_00505">
    <property type="entry name" value="HSP90"/>
    <property type="match status" value="1"/>
</dbReference>
<comment type="subunit">
    <text evidence="14">Binds to the intracellular domain of tumor necrosis factor type 1 receptor. Binds to RB1. Interacts with SRC. Interacts with SDHA.</text>
</comment>
<dbReference type="SUPFAM" id="SSF55874">
    <property type="entry name" value="ATPase domain of HSP90 chaperone/DNA topoisomerase II/histidine kinase"/>
    <property type="match status" value="1"/>
</dbReference>
<keyword evidence="8" id="KW-0809">Transit peptide</keyword>
<sequence length="758" mass="86960">MAASSYTCVLSSRRSFLSILRSYSRYSTAAFIDKNQHTKTPGFVPVYHSRRKPSLQRSFSTSSYYCSSDNENIVNAEPTEQEEDYHNIIKDTERSKGPSDHHEFQAETRKLLDIVARSLYSEKEVFIRELISNASDALEKLRYQQMTDSEIRDSDVPLEIHIGVDEDKKTFTIQDTGIGMTKEEMIENLGTIAKSGSKEFLETISKKPGDIGSSIIGQFGVGFYSSFMVAEKVEVYSQSNKPGCQAFCWTSDGTGSYDIAEAEGVQRGTKIVLHLKGDSYNYAKEDRIKEVIKKYSNFVGVPIYLNGKRANIVQPLWMMDPKSITDDMHEEFYRFIGNVYDKPRYVLQYKIDAPLNIRALFYVPEYKPTMFDMSRETDVSVNLYSRKVMIMPKANYILPRWLRFMKGVVDSEDIPLNLSRELLQDSALIKKLNDVLTTRIIKFFMDQSKKDPQTYLQFYEDYGLFFREGIVTTHDQDLRERIAKLLRFESSKTAPGELIGLDEYADRMKAGARDIFYLSAPNRQLAERSPYLEALQKEDKEVLFLYEPYDELVLMNLGQFYKKNLKSIENEITSVDKDGEIEEGEPGSLSRTEAKDLMDWISNVLMNKVSKVKVTKRLSSHPCVITVAEMASARHFLRTTLAGKSQEERYRLLQPTLEINPSHPLIKKLNTLQTNNPDLGRLVLEQVGSKVNRRSAVIYEEANQVMGRSEKRVLGTCGTNSRPKVRYGVVDNNCRKNLGLYLRYKVVALNQRTRRFGA</sequence>
<dbReference type="SUPFAM" id="SSF110942">
    <property type="entry name" value="HSP90 C-terminal domain"/>
    <property type="match status" value="1"/>
</dbReference>
<evidence type="ECO:0000313" key="18">
    <source>
        <dbReference type="EnsemblMetazoa" id="G27274.1:cds"/>
    </source>
</evidence>
<name>A0A8W8LBP7_MAGGI</name>
<dbReference type="InterPro" id="IPR037196">
    <property type="entry name" value="HSP90_C"/>
</dbReference>
<dbReference type="Pfam" id="PF13589">
    <property type="entry name" value="HATPase_c_3"/>
    <property type="match status" value="1"/>
</dbReference>
<evidence type="ECO:0000256" key="15">
    <source>
        <dbReference type="ARBA" id="ARBA00073018"/>
    </source>
</evidence>
<dbReference type="Gene3D" id="1.20.120.790">
    <property type="entry name" value="Heat shock protein 90, C-terminal domain"/>
    <property type="match status" value="1"/>
</dbReference>
<evidence type="ECO:0000313" key="19">
    <source>
        <dbReference type="Proteomes" id="UP000005408"/>
    </source>
</evidence>
<evidence type="ECO:0000256" key="9">
    <source>
        <dbReference type="ARBA" id="ARBA00022990"/>
    </source>
</evidence>
<evidence type="ECO:0000256" key="13">
    <source>
        <dbReference type="ARBA" id="ARBA00057498"/>
    </source>
</evidence>
<evidence type="ECO:0000256" key="16">
    <source>
        <dbReference type="ARBA" id="ARBA00076190"/>
    </source>
</evidence>
<dbReference type="GO" id="GO:0005524">
    <property type="term" value="F:ATP binding"/>
    <property type="evidence" value="ECO:0007669"/>
    <property type="project" value="UniProtKB-KW"/>
</dbReference>
<dbReference type="PRINTS" id="PR00775">
    <property type="entry name" value="HEATSHOCK90"/>
</dbReference>
<protein>
    <recommendedName>
        <fullName evidence="15">Heat shock protein 75 kDa, mitochondrial</fullName>
    </recommendedName>
    <alternativeName>
        <fullName evidence="17">TNFR-associated protein 1</fullName>
    </alternativeName>
    <alternativeName>
        <fullName evidence="16">Tumor necrosis factor type 1 receptor-associated protein</fullName>
    </alternativeName>
</protein>
<keyword evidence="10" id="KW-0496">Mitochondrion</keyword>
<evidence type="ECO:0000256" key="6">
    <source>
        <dbReference type="ARBA" id="ARBA00022792"/>
    </source>
</evidence>
<dbReference type="GO" id="GO:0005743">
    <property type="term" value="C:mitochondrial inner membrane"/>
    <property type="evidence" value="ECO:0007669"/>
    <property type="project" value="UniProtKB-SubCell"/>
</dbReference>
<dbReference type="FunFam" id="3.40.50.11260:FF:000004">
    <property type="entry name" value="Heat shock protein 75 mitochondrial"/>
    <property type="match status" value="1"/>
</dbReference>
<dbReference type="Gene3D" id="3.40.50.11260">
    <property type="match status" value="1"/>
</dbReference>
<dbReference type="SUPFAM" id="SSF54211">
    <property type="entry name" value="Ribosomal protein S5 domain 2-like"/>
    <property type="match status" value="1"/>
</dbReference>
<keyword evidence="5" id="KW-0547">Nucleotide-binding</keyword>
<dbReference type="GO" id="GO:0051082">
    <property type="term" value="F:unfolded protein binding"/>
    <property type="evidence" value="ECO:0007669"/>
    <property type="project" value="InterPro"/>
</dbReference>
<dbReference type="InterPro" id="IPR001404">
    <property type="entry name" value="Hsp90_fam"/>
</dbReference>
<dbReference type="GO" id="GO:0016887">
    <property type="term" value="F:ATP hydrolysis activity"/>
    <property type="evidence" value="ECO:0007669"/>
    <property type="project" value="InterPro"/>
</dbReference>
<dbReference type="InterPro" id="IPR020568">
    <property type="entry name" value="Ribosomal_Su5_D2-typ_SF"/>
</dbReference>
<evidence type="ECO:0000256" key="7">
    <source>
        <dbReference type="ARBA" id="ARBA00022840"/>
    </source>
</evidence>
<evidence type="ECO:0000256" key="4">
    <source>
        <dbReference type="ARBA" id="ARBA00022553"/>
    </source>
</evidence>
<dbReference type="GO" id="GO:0019901">
    <property type="term" value="F:protein kinase binding"/>
    <property type="evidence" value="ECO:0007669"/>
    <property type="project" value="UniProtKB-ARBA"/>
</dbReference>
<dbReference type="GO" id="GO:0005759">
    <property type="term" value="C:mitochondrial matrix"/>
    <property type="evidence" value="ECO:0007669"/>
    <property type="project" value="UniProtKB-SubCell"/>
</dbReference>
<dbReference type="Pfam" id="PF00183">
    <property type="entry name" value="HSP90"/>
    <property type="match status" value="1"/>
</dbReference>
<keyword evidence="4" id="KW-0597">Phosphoprotein</keyword>
<evidence type="ECO:0000256" key="3">
    <source>
        <dbReference type="ARBA" id="ARBA00008239"/>
    </source>
</evidence>
<accession>A0A8W8LBP7</accession>
<evidence type="ECO:0000256" key="12">
    <source>
        <dbReference type="ARBA" id="ARBA00023186"/>
    </source>
</evidence>
<comment type="similarity">
    <text evidence="3">Belongs to the heat shock protein 90 family.</text>
</comment>
<comment type="function">
    <text evidence="13">Chaperone that expresses an ATPase activity. Involved in maintaining mitochondrial function and polarization, downstream of PINK1 and mitochondrial complex I. Is a negative regulator of mitochondrial respiration able to modulate the balance between oxidative phosphorylation and aerobic glycolysis. The impact of TRAP1 on mitochondrial respiration is probably mediated by modulation of mitochondrial SRC and inhibition of SDHA.</text>
</comment>
<evidence type="ECO:0000256" key="11">
    <source>
        <dbReference type="ARBA" id="ARBA00023136"/>
    </source>
</evidence>
<dbReference type="CDD" id="cd16927">
    <property type="entry name" value="HATPase_Hsp90-like"/>
    <property type="match status" value="1"/>
</dbReference>
<evidence type="ECO:0000256" key="5">
    <source>
        <dbReference type="ARBA" id="ARBA00022741"/>
    </source>
</evidence>
<evidence type="ECO:0000256" key="1">
    <source>
        <dbReference type="ARBA" id="ARBA00004273"/>
    </source>
</evidence>
<dbReference type="Proteomes" id="UP000005408">
    <property type="component" value="Unassembled WGS sequence"/>
</dbReference>
<dbReference type="EnsemblMetazoa" id="G27274.1">
    <property type="protein sequence ID" value="G27274.1:cds"/>
    <property type="gene ID" value="G27274"/>
</dbReference>
<dbReference type="GO" id="GO:0140662">
    <property type="term" value="F:ATP-dependent protein folding chaperone"/>
    <property type="evidence" value="ECO:0007669"/>
    <property type="project" value="InterPro"/>
</dbReference>
<keyword evidence="19" id="KW-1185">Reference proteome</keyword>
<dbReference type="NCBIfam" id="NF003555">
    <property type="entry name" value="PRK05218.1"/>
    <property type="match status" value="1"/>
</dbReference>
<evidence type="ECO:0000256" key="8">
    <source>
        <dbReference type="ARBA" id="ARBA00022946"/>
    </source>
</evidence>
<dbReference type="InterPro" id="IPR020575">
    <property type="entry name" value="Hsp90_N"/>
</dbReference>
<keyword evidence="7" id="KW-0067">ATP-binding</keyword>
<dbReference type="FunFam" id="3.30.565.10:FF:000021">
    <property type="entry name" value="Heat shock protein 75 kDa, mitochondrial"/>
    <property type="match status" value="1"/>
</dbReference>
<dbReference type="PANTHER" id="PTHR11528">
    <property type="entry name" value="HEAT SHOCK PROTEIN 90 FAMILY MEMBER"/>
    <property type="match status" value="1"/>
</dbReference>
<dbReference type="Gene3D" id="3.30.565.10">
    <property type="entry name" value="Histidine kinase-like ATPase, C-terminal domain"/>
    <property type="match status" value="1"/>
</dbReference>
<comment type="subcellular location">
    <subcellularLocation>
        <location evidence="1">Mitochondrion inner membrane</location>
    </subcellularLocation>
    <subcellularLocation>
        <location evidence="2">Mitochondrion matrix</location>
    </subcellularLocation>
</comment>
<dbReference type="FunFam" id="3.30.230.80:FF:000004">
    <property type="entry name" value="Heat shock protein 75 kDa"/>
    <property type="match status" value="1"/>
</dbReference>
<keyword evidence="9" id="KW-0007">Acetylation</keyword>
<dbReference type="Gene3D" id="3.30.230.80">
    <property type="match status" value="1"/>
</dbReference>
<dbReference type="InterPro" id="IPR036890">
    <property type="entry name" value="HATPase_C_sf"/>
</dbReference>
<keyword evidence="6" id="KW-0999">Mitochondrion inner membrane</keyword>
<evidence type="ECO:0000256" key="17">
    <source>
        <dbReference type="ARBA" id="ARBA00080766"/>
    </source>
</evidence>
<keyword evidence="12" id="KW-0143">Chaperone</keyword>
<organism evidence="18 19">
    <name type="scientific">Magallana gigas</name>
    <name type="common">Pacific oyster</name>
    <name type="synonym">Crassostrea gigas</name>
    <dbReference type="NCBI Taxonomy" id="29159"/>
    <lineage>
        <taxon>Eukaryota</taxon>
        <taxon>Metazoa</taxon>
        <taxon>Spiralia</taxon>
        <taxon>Lophotrochozoa</taxon>
        <taxon>Mollusca</taxon>
        <taxon>Bivalvia</taxon>
        <taxon>Autobranchia</taxon>
        <taxon>Pteriomorphia</taxon>
        <taxon>Ostreida</taxon>
        <taxon>Ostreoidea</taxon>
        <taxon>Ostreidae</taxon>
        <taxon>Magallana</taxon>
    </lineage>
</organism>
<proteinExistence type="inferred from homology"/>